<dbReference type="SUPFAM" id="SSF49584">
    <property type="entry name" value="Periplasmic chaperone C-domain"/>
    <property type="match status" value="1"/>
</dbReference>
<dbReference type="InterPro" id="IPR013783">
    <property type="entry name" value="Ig-like_fold"/>
</dbReference>
<evidence type="ECO:0000259" key="10">
    <source>
        <dbReference type="Pfam" id="PF02753"/>
    </source>
</evidence>
<keyword evidence="6 8" id="KW-0143">Chaperone</keyword>
<dbReference type="GO" id="GO:0030288">
    <property type="term" value="C:outer membrane-bounded periplasmic space"/>
    <property type="evidence" value="ECO:0007669"/>
    <property type="project" value="InterPro"/>
</dbReference>
<dbReference type="InterPro" id="IPR016147">
    <property type="entry name" value="Pili_assmbl_chaperone_N"/>
</dbReference>
<protein>
    <submittedName>
        <fullName evidence="11">Uncharacterized fimbrial chaperone yraI</fullName>
    </submittedName>
</protein>
<proteinExistence type="inferred from homology"/>
<comment type="similarity">
    <text evidence="2 8">Belongs to the periplasmic pilus chaperone family.</text>
</comment>
<evidence type="ECO:0000313" key="11">
    <source>
        <dbReference type="EMBL" id="CDL87345.1"/>
    </source>
</evidence>
<evidence type="ECO:0000256" key="3">
    <source>
        <dbReference type="ARBA" id="ARBA00022558"/>
    </source>
</evidence>
<dbReference type="Gene3D" id="2.60.40.10">
    <property type="entry name" value="Immunoglobulins"/>
    <property type="match status" value="2"/>
</dbReference>
<dbReference type="FunFam" id="2.60.40.10:FF:000458">
    <property type="entry name" value="Molecular chaperone FimC"/>
    <property type="match status" value="1"/>
</dbReference>
<dbReference type="InterPro" id="IPR001829">
    <property type="entry name" value="Pili_assmbl_chaperone_bac"/>
</dbReference>
<dbReference type="InterPro" id="IPR036316">
    <property type="entry name" value="Pili_assmbl_chap_C_dom_sf"/>
</dbReference>
<keyword evidence="7" id="KW-0393">Immunoglobulin domain</keyword>
<dbReference type="Pfam" id="PF00345">
    <property type="entry name" value="PapD_N"/>
    <property type="match status" value="1"/>
</dbReference>
<dbReference type="InterPro" id="IPR050643">
    <property type="entry name" value="Periplasmic_pilus_chap"/>
</dbReference>
<evidence type="ECO:0000256" key="6">
    <source>
        <dbReference type="ARBA" id="ARBA00023186"/>
    </source>
</evidence>
<keyword evidence="3" id="KW-1029">Fimbrium biogenesis</keyword>
<dbReference type="Proteomes" id="UP000019197">
    <property type="component" value="Unassembled WGS sequence"/>
</dbReference>
<dbReference type="OrthoDB" id="9131059at2"/>
<comment type="caution">
    <text evidence="11">The sequence shown here is derived from an EMBL/GenBank/DDBJ whole genome shotgun (WGS) entry which is preliminary data.</text>
</comment>
<evidence type="ECO:0000256" key="2">
    <source>
        <dbReference type="ARBA" id="ARBA00007399"/>
    </source>
</evidence>
<evidence type="ECO:0000256" key="5">
    <source>
        <dbReference type="ARBA" id="ARBA00022764"/>
    </source>
</evidence>
<dbReference type="SUPFAM" id="SSF49354">
    <property type="entry name" value="PapD-like"/>
    <property type="match status" value="1"/>
</dbReference>
<dbReference type="InterPro" id="IPR016148">
    <property type="entry name" value="Pili_assmbl_chaperone_C"/>
</dbReference>
<feature type="domain" description="Pili assembly chaperone N-terminal" evidence="9">
    <location>
        <begin position="23"/>
        <end position="139"/>
    </location>
</feature>
<dbReference type="PANTHER" id="PTHR30251:SF9">
    <property type="entry name" value="CHAPERONE PROTEIN CAF1M"/>
    <property type="match status" value="1"/>
</dbReference>
<accession>W1JCD2</accession>
<name>W1JCD2_9GAMM</name>
<keyword evidence="4" id="KW-0732">Signal</keyword>
<sequence>MKHFLILILIIIYIFSPNVSFAGVVIGGTRVVYNSDRKEASISITNPETDVSYLIQSWVQGENDETKVPFIITPPLFKLTAGNETVLRIVKTGDNFPNDRESLFWLNVKSIPAIVKSEQNQLQITVKSKFKLFYRPADLADNASFAYKALKFKIEGHQLTAENPTPYYVSFSYLIIGNSSKIHEIQPAGMIAPFGQLSWDIPIKNINYVSWKTINDFGGVTPEEKHTF</sequence>
<dbReference type="PRINTS" id="PR00969">
    <property type="entry name" value="CHAPERONPILI"/>
</dbReference>
<evidence type="ECO:0000259" key="9">
    <source>
        <dbReference type="Pfam" id="PF00345"/>
    </source>
</evidence>
<comment type="subcellular location">
    <subcellularLocation>
        <location evidence="1 8">Periplasm</location>
    </subcellularLocation>
</comment>
<dbReference type="PROSITE" id="PS00635">
    <property type="entry name" value="PILI_CHAPERONE"/>
    <property type="match status" value="1"/>
</dbReference>
<feature type="domain" description="Pili assembly chaperone C-terminal" evidence="10">
    <location>
        <begin position="162"/>
        <end position="221"/>
    </location>
</feature>
<evidence type="ECO:0000256" key="1">
    <source>
        <dbReference type="ARBA" id="ARBA00004418"/>
    </source>
</evidence>
<dbReference type="InterPro" id="IPR018046">
    <property type="entry name" value="Pili_assmbl_chaperone_CS"/>
</dbReference>
<gene>
    <name evidence="11" type="primary">yraI</name>
    <name evidence="11" type="ORF">XCR1_890011</name>
</gene>
<dbReference type="GO" id="GO:0071555">
    <property type="term" value="P:cell wall organization"/>
    <property type="evidence" value="ECO:0007669"/>
    <property type="project" value="InterPro"/>
</dbReference>
<dbReference type="EMBL" id="CBXE010000485">
    <property type="protein sequence ID" value="CDL87345.1"/>
    <property type="molecule type" value="Genomic_DNA"/>
</dbReference>
<dbReference type="RefSeq" id="WP_051502635.1">
    <property type="nucleotide sequence ID" value="NZ_CAWLVK010000485.1"/>
</dbReference>
<evidence type="ECO:0000313" key="12">
    <source>
        <dbReference type="Proteomes" id="UP000019197"/>
    </source>
</evidence>
<evidence type="ECO:0000256" key="7">
    <source>
        <dbReference type="ARBA" id="ARBA00023319"/>
    </source>
</evidence>
<dbReference type="PANTHER" id="PTHR30251">
    <property type="entry name" value="PILUS ASSEMBLY CHAPERONE"/>
    <property type="match status" value="1"/>
</dbReference>
<keyword evidence="5" id="KW-0574">Periplasm</keyword>
<evidence type="ECO:0000256" key="8">
    <source>
        <dbReference type="RuleBase" id="RU003918"/>
    </source>
</evidence>
<organism evidence="11 12">
    <name type="scientific">Xenorhabdus cabanillasii JM26</name>
    <dbReference type="NCBI Taxonomy" id="1427517"/>
    <lineage>
        <taxon>Bacteria</taxon>
        <taxon>Pseudomonadati</taxon>
        <taxon>Pseudomonadota</taxon>
        <taxon>Gammaproteobacteria</taxon>
        <taxon>Enterobacterales</taxon>
        <taxon>Morganellaceae</taxon>
        <taxon>Xenorhabdus</taxon>
    </lineage>
</organism>
<dbReference type="AlphaFoldDB" id="W1JCD2"/>
<reference evidence="11 12" key="1">
    <citation type="submission" date="2013-11" db="EMBL/GenBank/DDBJ databases">
        <title>Draft genome sequence and annotation of the entomopathogenic bacterium, Xenorhabdus cabanillasi strain JM26.</title>
        <authorList>
            <person name="Gualtieri M."/>
            <person name="Ogier J.C."/>
            <person name="Pages S."/>
            <person name="Givaudan A."/>
            <person name="Gaudriault S."/>
        </authorList>
    </citation>
    <scope>NUCLEOTIDE SEQUENCE [LARGE SCALE GENOMIC DNA]</scope>
    <source>
        <strain evidence="11 12">JM26</strain>
    </source>
</reference>
<evidence type="ECO:0000256" key="4">
    <source>
        <dbReference type="ARBA" id="ARBA00022729"/>
    </source>
</evidence>
<dbReference type="InterPro" id="IPR008962">
    <property type="entry name" value="PapD-like_sf"/>
</dbReference>
<dbReference type="Pfam" id="PF02753">
    <property type="entry name" value="PapD_C"/>
    <property type="match status" value="1"/>
</dbReference>